<evidence type="ECO:0000259" key="4">
    <source>
        <dbReference type="Pfam" id="PF07804"/>
    </source>
</evidence>
<dbReference type="InterPro" id="IPR017508">
    <property type="entry name" value="HipA_N1"/>
</dbReference>
<dbReference type="Pfam" id="PF07804">
    <property type="entry name" value="HipA_C"/>
    <property type="match status" value="1"/>
</dbReference>
<sequence>MISSAYIFIEGVEDQPIVCGRFELDSQNDVGRFVYGRSYLDRNNAFALDPIHLPLNEQTHTCLINRGMFGVFSDAGPDSWGRKLMAQLHNTAPQNELEYLIAGASMGVGALSFSLSRSQTKLKRPRNSVTDIGLLLQGKNAILAAEQVSDEVRQAFVYGSSMGGARPKTLLTHNGQDYLVKFNKNDDLFNVARVEHATMQMLAELDGVNVAHTEVLEGDEDLLLVQRFDRKDEQTSHHFISANSLLHEGTVSQLSLRSSYSYGRLAELARTHSVISNDGRELFKRMVFNVFIGNTDDHARNHAMIYSLRSGGWQLSPAYDVLPISNSRQHSVGIGDKGRYGSIENMLSQASRFGLKEFKARRIVDEIRDLVTQWPAYMASCNVKEADITRLKSVIPIIS</sequence>
<evidence type="ECO:0000313" key="7">
    <source>
        <dbReference type="Proteomes" id="UP000194450"/>
    </source>
</evidence>
<proteinExistence type="inferred from homology"/>
<dbReference type="RefSeq" id="WP_086435038.1">
    <property type="nucleotide sequence ID" value="NZ_FXWH01000002.1"/>
</dbReference>
<dbReference type="EMBL" id="FXWH01000002">
    <property type="protein sequence ID" value="SMQ79985.1"/>
    <property type="molecule type" value="Genomic_DNA"/>
</dbReference>
<evidence type="ECO:0000256" key="1">
    <source>
        <dbReference type="ARBA" id="ARBA00010164"/>
    </source>
</evidence>
<organism evidence="6 7">
    <name type="scientific">Pseudidiomarina planktonica</name>
    <dbReference type="NCBI Taxonomy" id="1323738"/>
    <lineage>
        <taxon>Bacteria</taxon>
        <taxon>Pseudomonadati</taxon>
        <taxon>Pseudomonadota</taxon>
        <taxon>Gammaproteobacteria</taxon>
        <taxon>Alteromonadales</taxon>
        <taxon>Idiomarinaceae</taxon>
        <taxon>Pseudidiomarina</taxon>
    </lineage>
</organism>
<evidence type="ECO:0000259" key="5">
    <source>
        <dbReference type="Pfam" id="PF13657"/>
    </source>
</evidence>
<keyword evidence="3 6" id="KW-0418">Kinase</keyword>
<feature type="domain" description="HipA-like C-terminal" evidence="4">
    <location>
        <begin position="160"/>
        <end position="374"/>
    </location>
</feature>
<reference evidence="7" key="1">
    <citation type="submission" date="2017-04" db="EMBL/GenBank/DDBJ databases">
        <authorList>
            <person name="Varghese N."/>
            <person name="Submissions S."/>
        </authorList>
    </citation>
    <scope>NUCLEOTIDE SEQUENCE [LARGE SCALE GENOMIC DNA]</scope>
</reference>
<dbReference type="Gene3D" id="1.10.1070.20">
    <property type="match status" value="1"/>
</dbReference>
<dbReference type="GO" id="GO:0005829">
    <property type="term" value="C:cytosol"/>
    <property type="evidence" value="ECO:0007669"/>
    <property type="project" value="TreeGrafter"/>
</dbReference>
<dbReference type="Proteomes" id="UP000194450">
    <property type="component" value="Unassembled WGS sequence"/>
</dbReference>
<gene>
    <name evidence="6" type="ORF">SAMN06297229_1902</name>
</gene>
<dbReference type="PANTHER" id="PTHR37419:SF8">
    <property type="entry name" value="TOXIN YJJJ"/>
    <property type="match status" value="1"/>
</dbReference>
<accession>A0A1Y6FW37</accession>
<dbReference type="GO" id="GO:0004674">
    <property type="term" value="F:protein serine/threonine kinase activity"/>
    <property type="evidence" value="ECO:0007669"/>
    <property type="project" value="TreeGrafter"/>
</dbReference>
<dbReference type="Pfam" id="PF13657">
    <property type="entry name" value="Couple_hipA"/>
    <property type="match status" value="1"/>
</dbReference>
<dbReference type="InterPro" id="IPR052028">
    <property type="entry name" value="HipA_Ser/Thr_kinase"/>
</dbReference>
<keyword evidence="2" id="KW-0808">Transferase</keyword>
<keyword evidence="7" id="KW-1185">Reference proteome</keyword>
<name>A0A1Y6FW37_9GAMM</name>
<evidence type="ECO:0000256" key="2">
    <source>
        <dbReference type="ARBA" id="ARBA00022679"/>
    </source>
</evidence>
<evidence type="ECO:0000256" key="3">
    <source>
        <dbReference type="ARBA" id="ARBA00022777"/>
    </source>
</evidence>
<comment type="similarity">
    <text evidence="1">Belongs to the HipA Ser/Thr kinase family.</text>
</comment>
<dbReference type="OrthoDB" id="9805913at2"/>
<dbReference type="PANTHER" id="PTHR37419">
    <property type="entry name" value="SERINE/THREONINE-PROTEIN KINASE TOXIN HIPA"/>
    <property type="match status" value="1"/>
</dbReference>
<dbReference type="AlphaFoldDB" id="A0A1Y6FW37"/>
<dbReference type="InterPro" id="IPR012893">
    <property type="entry name" value="HipA-like_C"/>
</dbReference>
<protein>
    <submittedName>
        <fullName evidence="6">Serine/threonine-protein kinase HipA</fullName>
    </submittedName>
</protein>
<evidence type="ECO:0000313" key="6">
    <source>
        <dbReference type="EMBL" id="SMQ79985.1"/>
    </source>
</evidence>
<feature type="domain" description="HipA N-terminal subdomain 1" evidence="5">
    <location>
        <begin position="20"/>
        <end position="113"/>
    </location>
</feature>